<dbReference type="Proteomes" id="UP000177625">
    <property type="component" value="Unassembled WGS sequence"/>
</dbReference>
<reference evidence="3" key="1">
    <citation type="submission" date="2016-03" db="EMBL/GenBank/DDBJ databases">
        <authorList>
            <person name="Guldener U."/>
        </authorList>
    </citation>
    <scope>NUCLEOTIDE SEQUENCE [LARGE SCALE GENOMIC DNA]</scope>
</reference>
<protein>
    <submittedName>
        <fullName evidence="2">Uncharacterized protein</fullName>
    </submittedName>
</protein>
<name>A0A1E1MKV2_RHYSE</name>
<evidence type="ECO:0000256" key="1">
    <source>
        <dbReference type="SAM" id="MobiDB-lite"/>
    </source>
</evidence>
<proteinExistence type="predicted"/>
<feature type="region of interest" description="Disordered" evidence="1">
    <location>
        <begin position="1"/>
        <end position="39"/>
    </location>
</feature>
<evidence type="ECO:0000313" key="2">
    <source>
        <dbReference type="EMBL" id="CZT49702.1"/>
    </source>
</evidence>
<organism evidence="2 3">
    <name type="scientific">Rhynchosporium secalis</name>
    <name type="common">Barley scald fungus</name>
    <dbReference type="NCBI Taxonomy" id="38038"/>
    <lineage>
        <taxon>Eukaryota</taxon>
        <taxon>Fungi</taxon>
        <taxon>Dikarya</taxon>
        <taxon>Ascomycota</taxon>
        <taxon>Pezizomycotina</taxon>
        <taxon>Leotiomycetes</taxon>
        <taxon>Helotiales</taxon>
        <taxon>Ploettnerulaceae</taxon>
        <taxon>Rhynchosporium</taxon>
    </lineage>
</organism>
<feature type="compositionally biased region" description="Polar residues" evidence="1">
    <location>
        <begin position="1"/>
        <end position="21"/>
    </location>
</feature>
<gene>
    <name evidence="2" type="ORF">RSE6_10583</name>
</gene>
<evidence type="ECO:0000313" key="3">
    <source>
        <dbReference type="Proteomes" id="UP000177625"/>
    </source>
</evidence>
<dbReference type="EMBL" id="FJVC01000392">
    <property type="protein sequence ID" value="CZT49702.1"/>
    <property type="molecule type" value="Genomic_DNA"/>
</dbReference>
<feature type="compositionally biased region" description="Basic and acidic residues" evidence="1">
    <location>
        <begin position="22"/>
        <end position="33"/>
    </location>
</feature>
<dbReference type="AlphaFoldDB" id="A0A1E1MKV2"/>
<keyword evidence="3" id="KW-1185">Reference proteome</keyword>
<sequence length="101" mass="11407">MSSPFESTGQTRDTYLSPQTLDKSDKSSKETSPKTRINRKIRGSEQSYCDSNQEVCALRKVRAENRALIFYISQHCGKSMVSLAVAFTGDQELRDKILDII</sequence>
<accession>A0A1E1MKV2</accession>